<proteinExistence type="predicted"/>
<dbReference type="AlphaFoldDB" id="C3LQF7"/>
<evidence type="ECO:0000313" key="2">
    <source>
        <dbReference type="Proteomes" id="UP000001217"/>
    </source>
</evidence>
<accession>C3LQF7</accession>
<protein>
    <submittedName>
        <fullName evidence="1">Uncharacterized protein</fullName>
    </submittedName>
</protein>
<dbReference type="Proteomes" id="UP000001217">
    <property type="component" value="Chromosome I"/>
</dbReference>
<organism evidence="1 2">
    <name type="scientific">Vibrio cholerae serotype O1 (strain M66-2)</name>
    <dbReference type="NCBI Taxonomy" id="579112"/>
    <lineage>
        <taxon>Bacteria</taxon>
        <taxon>Pseudomonadati</taxon>
        <taxon>Pseudomonadota</taxon>
        <taxon>Gammaproteobacteria</taxon>
        <taxon>Vibrionales</taxon>
        <taxon>Vibrionaceae</taxon>
        <taxon>Vibrio</taxon>
    </lineage>
</organism>
<dbReference type="KEGG" id="vcm:VCM66_0181"/>
<reference evidence="1 2" key="1">
    <citation type="journal article" date="2008" name="PLoS ONE">
        <title>A recalibrated molecular clock and independent origins for the cholera pandemic clones.</title>
        <authorList>
            <person name="Feng L."/>
            <person name="Reeves P.R."/>
            <person name="Lan R."/>
            <person name="Ren Y."/>
            <person name="Gao C."/>
            <person name="Zhou Z."/>
            <person name="Ren Y."/>
            <person name="Cheng J."/>
            <person name="Wang W."/>
            <person name="Wang J."/>
            <person name="Qian W."/>
            <person name="Li D."/>
            <person name="Wang L."/>
        </authorList>
    </citation>
    <scope>NUCLEOTIDE SEQUENCE [LARGE SCALE GENOMIC DNA]</scope>
    <source>
        <strain evidence="1 2">M66-2</strain>
    </source>
</reference>
<dbReference type="HOGENOM" id="CLU_3399030_0_0_6"/>
<evidence type="ECO:0000313" key="1">
    <source>
        <dbReference type="EMBL" id="ACP04515.1"/>
    </source>
</evidence>
<gene>
    <name evidence="1" type="ordered locus">VCM66_0181</name>
</gene>
<sequence>MMGRVCPSFFTRTSFFPPTRRGTDHFLQDKL</sequence>
<dbReference type="EMBL" id="CP001233">
    <property type="protein sequence ID" value="ACP04515.1"/>
    <property type="molecule type" value="Genomic_DNA"/>
</dbReference>
<name>C3LQF7_VIBCM</name>